<dbReference type="Pfam" id="PF08240">
    <property type="entry name" value="ADH_N"/>
    <property type="match status" value="1"/>
</dbReference>
<dbReference type="SMART" id="SM00829">
    <property type="entry name" value="PKS_ER"/>
    <property type="match status" value="1"/>
</dbReference>
<feature type="domain" description="Enoyl reductase (ER)" evidence="3">
    <location>
        <begin position="11"/>
        <end position="304"/>
    </location>
</feature>
<evidence type="ECO:0000313" key="5">
    <source>
        <dbReference type="Proteomes" id="UP001141806"/>
    </source>
</evidence>
<dbReference type="SUPFAM" id="SSF51735">
    <property type="entry name" value="NAD(P)-binding Rossmann-fold domains"/>
    <property type="match status" value="1"/>
</dbReference>
<dbReference type="InterPro" id="IPR036291">
    <property type="entry name" value="NAD(P)-bd_dom_sf"/>
</dbReference>
<dbReference type="Gene3D" id="3.40.50.720">
    <property type="entry name" value="NAD(P)-binding Rossmann-like Domain"/>
    <property type="match status" value="1"/>
</dbReference>
<gene>
    <name evidence="4" type="ORF">NE237_013646</name>
</gene>
<dbReference type="InterPro" id="IPR013154">
    <property type="entry name" value="ADH-like_N"/>
</dbReference>
<comment type="similarity">
    <text evidence="1">Belongs to the zinc-containing alcohol dehydrogenase family. Quinone oxidoreductase subfamily.</text>
</comment>
<accession>A0A9Q0GZR0</accession>
<dbReference type="CDD" id="cd05289">
    <property type="entry name" value="MDR_like_2"/>
    <property type="match status" value="1"/>
</dbReference>
<dbReference type="InterPro" id="IPR020843">
    <property type="entry name" value="ER"/>
</dbReference>
<dbReference type="OrthoDB" id="9992527at2759"/>
<evidence type="ECO:0000313" key="4">
    <source>
        <dbReference type="EMBL" id="KAJ4956863.1"/>
    </source>
</evidence>
<dbReference type="GO" id="GO:0016628">
    <property type="term" value="F:oxidoreductase activity, acting on the CH-CH group of donors, NAD or NADP as acceptor"/>
    <property type="evidence" value="ECO:0007669"/>
    <property type="project" value="InterPro"/>
</dbReference>
<sequence length="338" mass="36882">MQKAWLYEEYGPYEVLKVGDFPLPTLQYNQLLVHVRAAALNPIDFKRRQRPIFPSDFPVIPGCDMAGVVVSKGSGVTKFGVGDEVYGNIQDFNAGQLKQLGTLAQYIAVEESLVALKPTNLSFEEAASLPLAVQTAIEGFVTAGFKEGQTVFIVGGAGGVGTLAVQLAKHYFGASRVVATTSTPKVEFVKSLGADVVIDYTKTKYEDIQEKYDLLYDTIGDTKNSFVVAKDDAPIIDITWPPSHPRAVYSSLTVCGDNLEKLNPYLNSGQIEAVIDPTGPYNFMDTIEAFRYLETGRARGKVVISPFPSLNLSSHAPCDCESNNKIATEMIPQKMLIH</sequence>
<dbReference type="EMBL" id="JAMYWD010000011">
    <property type="protein sequence ID" value="KAJ4956863.1"/>
    <property type="molecule type" value="Genomic_DNA"/>
</dbReference>
<evidence type="ECO:0000256" key="2">
    <source>
        <dbReference type="ARBA" id="ARBA00023002"/>
    </source>
</evidence>
<dbReference type="PANTHER" id="PTHR44573:SF4">
    <property type="entry name" value="2-METHYLENE-FURAN-3-ONE REDUCTASE-LIKE"/>
    <property type="match status" value="1"/>
</dbReference>
<dbReference type="Pfam" id="PF13602">
    <property type="entry name" value="ADH_zinc_N_2"/>
    <property type="match status" value="1"/>
</dbReference>
<dbReference type="AlphaFoldDB" id="A0A9Q0GZR0"/>
<evidence type="ECO:0000259" key="3">
    <source>
        <dbReference type="SMART" id="SM00829"/>
    </source>
</evidence>
<dbReference type="InterPro" id="IPR011032">
    <property type="entry name" value="GroES-like_sf"/>
</dbReference>
<proteinExistence type="inferred from homology"/>
<dbReference type="PANTHER" id="PTHR44573">
    <property type="entry name" value="NADPH-DEPENDENT ALKENAL/ONE OXIDOREDUCTASE, CHLOROPLASTIC"/>
    <property type="match status" value="1"/>
</dbReference>
<dbReference type="Gene3D" id="3.90.180.10">
    <property type="entry name" value="Medium-chain alcohol dehydrogenases, catalytic domain"/>
    <property type="match status" value="1"/>
</dbReference>
<dbReference type="InterPro" id="IPR044626">
    <property type="entry name" value="AOR-like"/>
</dbReference>
<evidence type="ECO:0000256" key="1">
    <source>
        <dbReference type="ARBA" id="ARBA00010371"/>
    </source>
</evidence>
<name>A0A9Q0GZR0_9MAGN</name>
<keyword evidence="5" id="KW-1185">Reference proteome</keyword>
<protein>
    <recommendedName>
        <fullName evidence="3">Enoyl reductase (ER) domain-containing protein</fullName>
    </recommendedName>
</protein>
<reference evidence="4" key="1">
    <citation type="journal article" date="2023" name="Plant J.">
        <title>The genome of the king protea, Protea cynaroides.</title>
        <authorList>
            <person name="Chang J."/>
            <person name="Duong T.A."/>
            <person name="Schoeman C."/>
            <person name="Ma X."/>
            <person name="Roodt D."/>
            <person name="Barker N."/>
            <person name="Li Z."/>
            <person name="Van de Peer Y."/>
            <person name="Mizrachi E."/>
        </authorList>
    </citation>
    <scope>NUCLEOTIDE SEQUENCE</scope>
    <source>
        <tissue evidence="4">Young leaves</tissue>
    </source>
</reference>
<comment type="caution">
    <text evidence="4">The sequence shown here is derived from an EMBL/GenBank/DDBJ whole genome shotgun (WGS) entry which is preliminary data.</text>
</comment>
<keyword evidence="2" id="KW-0560">Oxidoreductase</keyword>
<organism evidence="4 5">
    <name type="scientific">Protea cynaroides</name>
    <dbReference type="NCBI Taxonomy" id="273540"/>
    <lineage>
        <taxon>Eukaryota</taxon>
        <taxon>Viridiplantae</taxon>
        <taxon>Streptophyta</taxon>
        <taxon>Embryophyta</taxon>
        <taxon>Tracheophyta</taxon>
        <taxon>Spermatophyta</taxon>
        <taxon>Magnoliopsida</taxon>
        <taxon>Proteales</taxon>
        <taxon>Proteaceae</taxon>
        <taxon>Protea</taxon>
    </lineage>
</organism>
<dbReference type="SUPFAM" id="SSF50129">
    <property type="entry name" value="GroES-like"/>
    <property type="match status" value="1"/>
</dbReference>
<dbReference type="Proteomes" id="UP001141806">
    <property type="component" value="Unassembled WGS sequence"/>
</dbReference>